<dbReference type="EMBL" id="JAMKBJ010000005">
    <property type="protein sequence ID" value="MCZ8537082.1"/>
    <property type="molecule type" value="Genomic_DNA"/>
</dbReference>
<accession>A0A9X3LFK8</accession>
<evidence type="ECO:0000313" key="6">
    <source>
        <dbReference type="Proteomes" id="UP001152173"/>
    </source>
</evidence>
<dbReference type="AlphaFoldDB" id="A0A9X3LFK8"/>
<evidence type="ECO:0000256" key="2">
    <source>
        <dbReference type="ARBA" id="ARBA00022723"/>
    </source>
</evidence>
<dbReference type="InterPro" id="IPR023214">
    <property type="entry name" value="HAD_sf"/>
</dbReference>
<evidence type="ECO:0000256" key="3">
    <source>
        <dbReference type="ARBA" id="ARBA00022801"/>
    </source>
</evidence>
<reference evidence="5" key="1">
    <citation type="submission" date="2022-05" db="EMBL/GenBank/DDBJ databases">
        <authorList>
            <person name="Colautti A."/>
            <person name="Iacumin L."/>
        </authorList>
    </citation>
    <scope>NUCLEOTIDE SEQUENCE</scope>
    <source>
        <strain evidence="5">SK 55</strain>
    </source>
</reference>
<sequence length="235" mass="27313">MIKAVLFDLDGTLLDRNRSVEDFIGDQYERLNKWLGHIPKKLYMTRFIELDSRGYVWKDKVYQQLVTEFQLTGIDWPYLLEDYKSEFKNHCIPFPNLHHMFGELKSNNLVLGIITNGYGQFQMNNIKALGIEAYFETLLVSEWEGIRKPDPQIFMRALNQLNVTPDQSVFVGDHPENDVKAAKNAGMKCMWKRDSQWDQVEADFIVTDLADVASTIIDINREAALRSCIERLSKN</sequence>
<dbReference type="PRINTS" id="PR00413">
    <property type="entry name" value="HADHALOGNASE"/>
</dbReference>
<dbReference type="SFLD" id="SFLDS00003">
    <property type="entry name" value="Haloacid_Dehalogenase"/>
    <property type="match status" value="1"/>
</dbReference>
<protein>
    <submittedName>
        <fullName evidence="5">HAD family hydrolase</fullName>
    </submittedName>
</protein>
<dbReference type="SUPFAM" id="SSF56784">
    <property type="entry name" value="HAD-like"/>
    <property type="match status" value="1"/>
</dbReference>
<dbReference type="InterPro" id="IPR041492">
    <property type="entry name" value="HAD_2"/>
</dbReference>
<keyword evidence="2" id="KW-0479">Metal-binding</keyword>
<dbReference type="GO" id="GO:0016791">
    <property type="term" value="F:phosphatase activity"/>
    <property type="evidence" value="ECO:0007669"/>
    <property type="project" value="TreeGrafter"/>
</dbReference>
<gene>
    <name evidence="5" type="ORF">M9R32_07820</name>
</gene>
<dbReference type="Pfam" id="PF13419">
    <property type="entry name" value="HAD_2"/>
    <property type="match status" value="1"/>
</dbReference>
<dbReference type="NCBIfam" id="TIGR01549">
    <property type="entry name" value="HAD-SF-IA-v1"/>
    <property type="match status" value="1"/>
</dbReference>
<dbReference type="SFLD" id="SFLDG01129">
    <property type="entry name" value="C1.5:_HAD__Beta-PGM__Phosphata"/>
    <property type="match status" value="1"/>
</dbReference>
<evidence type="ECO:0000256" key="1">
    <source>
        <dbReference type="ARBA" id="ARBA00001946"/>
    </source>
</evidence>
<keyword evidence="3 5" id="KW-0378">Hydrolase</keyword>
<dbReference type="Gene3D" id="3.40.50.1000">
    <property type="entry name" value="HAD superfamily/HAD-like"/>
    <property type="match status" value="1"/>
</dbReference>
<evidence type="ECO:0000313" key="5">
    <source>
        <dbReference type="EMBL" id="MCZ8537082.1"/>
    </source>
</evidence>
<dbReference type="NCBIfam" id="TIGR01509">
    <property type="entry name" value="HAD-SF-IA-v3"/>
    <property type="match status" value="1"/>
</dbReference>
<dbReference type="GO" id="GO:0044281">
    <property type="term" value="P:small molecule metabolic process"/>
    <property type="evidence" value="ECO:0007669"/>
    <property type="project" value="UniProtKB-ARBA"/>
</dbReference>
<dbReference type="InterPro" id="IPR036412">
    <property type="entry name" value="HAD-like_sf"/>
</dbReference>
<dbReference type="InterPro" id="IPR051400">
    <property type="entry name" value="HAD-like_hydrolase"/>
</dbReference>
<dbReference type="GO" id="GO:0046872">
    <property type="term" value="F:metal ion binding"/>
    <property type="evidence" value="ECO:0007669"/>
    <property type="project" value="UniProtKB-KW"/>
</dbReference>
<comment type="cofactor">
    <cofactor evidence="1">
        <name>Mg(2+)</name>
        <dbReference type="ChEBI" id="CHEBI:18420"/>
    </cofactor>
</comment>
<dbReference type="PANTHER" id="PTHR46470:SF2">
    <property type="entry name" value="GLYCERALDEHYDE 3-PHOSPHATE PHOSPHATASE"/>
    <property type="match status" value="1"/>
</dbReference>
<dbReference type="Gene3D" id="1.10.150.520">
    <property type="match status" value="1"/>
</dbReference>
<comment type="caution">
    <text evidence="5">The sequence shown here is derived from an EMBL/GenBank/DDBJ whole genome shotgun (WGS) entry which is preliminary data.</text>
</comment>
<name>A0A9X3LFK8_9BACL</name>
<dbReference type="Proteomes" id="UP001152173">
    <property type="component" value="Unassembled WGS sequence"/>
</dbReference>
<keyword evidence="6" id="KW-1185">Reference proteome</keyword>
<organism evidence="5 6">
    <name type="scientific">Paenisporosarcina quisquiliarum</name>
    <dbReference type="NCBI Taxonomy" id="365346"/>
    <lineage>
        <taxon>Bacteria</taxon>
        <taxon>Bacillati</taxon>
        <taxon>Bacillota</taxon>
        <taxon>Bacilli</taxon>
        <taxon>Bacillales</taxon>
        <taxon>Caryophanaceae</taxon>
        <taxon>Paenisporosarcina</taxon>
    </lineage>
</organism>
<dbReference type="InterPro" id="IPR006439">
    <property type="entry name" value="HAD-SF_hydro_IA"/>
</dbReference>
<evidence type="ECO:0000256" key="4">
    <source>
        <dbReference type="ARBA" id="ARBA00022842"/>
    </source>
</evidence>
<keyword evidence="4" id="KW-0460">Magnesium</keyword>
<dbReference type="RefSeq" id="WP_269926176.1">
    <property type="nucleotide sequence ID" value="NZ_JAMKBJ010000005.1"/>
</dbReference>
<proteinExistence type="predicted"/>
<dbReference type="PANTHER" id="PTHR46470">
    <property type="entry name" value="N-ACYLNEURAMINATE-9-PHOSPHATASE"/>
    <property type="match status" value="1"/>
</dbReference>